<dbReference type="AlphaFoldDB" id="A0A7S0QL54"/>
<reference evidence="8" key="1">
    <citation type="submission" date="2021-01" db="EMBL/GenBank/DDBJ databases">
        <authorList>
            <person name="Corre E."/>
            <person name="Pelletier E."/>
            <person name="Niang G."/>
            <person name="Scheremetjew M."/>
            <person name="Finn R."/>
            <person name="Kale V."/>
            <person name="Holt S."/>
            <person name="Cochrane G."/>
            <person name="Meng A."/>
            <person name="Brown T."/>
            <person name="Cohen L."/>
        </authorList>
    </citation>
    <scope>NUCLEOTIDE SEQUENCE</scope>
    <source>
        <strain evidence="8">CCAP979/52</strain>
    </source>
</reference>
<feature type="transmembrane region" description="Helical" evidence="6">
    <location>
        <begin position="80"/>
        <end position="108"/>
    </location>
</feature>
<evidence type="ECO:0000256" key="5">
    <source>
        <dbReference type="ARBA" id="ARBA00023136"/>
    </source>
</evidence>
<dbReference type="PANTHER" id="PTHR12677">
    <property type="entry name" value="GOLGI APPARATUS MEMBRANE PROTEIN TVP38-RELATED"/>
    <property type="match status" value="1"/>
</dbReference>
<gene>
    <name evidence="8" type="ORF">CCUR1050_LOCUS14352</name>
</gene>
<keyword evidence="2" id="KW-1003">Cell membrane</keyword>
<evidence type="ECO:0000256" key="1">
    <source>
        <dbReference type="ARBA" id="ARBA00004651"/>
    </source>
</evidence>
<keyword evidence="5 6" id="KW-0472">Membrane</keyword>
<evidence type="ECO:0000256" key="3">
    <source>
        <dbReference type="ARBA" id="ARBA00022692"/>
    </source>
</evidence>
<feature type="domain" description="VTT" evidence="7">
    <location>
        <begin position="95"/>
        <end position="218"/>
    </location>
</feature>
<evidence type="ECO:0000256" key="6">
    <source>
        <dbReference type="SAM" id="Phobius"/>
    </source>
</evidence>
<keyword evidence="4 6" id="KW-1133">Transmembrane helix</keyword>
<sequence length="276" mass="31181">MSDSKIPGTTVGVDPEDTKKEKKNWWERVFTVDVLFSPNIWIFIFALSIILLLGWFFGNRIFTEITAAKNWFQDEAPFSIIVYYIVFSLCALVLIPYGPFCIAIGFIFGLWWGLLIQIIAIILSAALLFFVGRYGFKDKVEEVIYKSDGSNVWKGLMRYMNKDWKEAAKINLILCFMPIPFGSHPYLFALSAVPFDQFVLVFVVGMIPSTVLNLLIGQALEEATAPEGTNIYHIAGTCLAILGTIIAVWYASTIAQEVLDEADQEYEATERDRLVP</sequence>
<evidence type="ECO:0000259" key="7">
    <source>
        <dbReference type="Pfam" id="PF09335"/>
    </source>
</evidence>
<evidence type="ECO:0000256" key="2">
    <source>
        <dbReference type="ARBA" id="ARBA00022475"/>
    </source>
</evidence>
<organism evidence="8">
    <name type="scientific">Cryptomonas curvata</name>
    <dbReference type="NCBI Taxonomy" id="233186"/>
    <lineage>
        <taxon>Eukaryota</taxon>
        <taxon>Cryptophyceae</taxon>
        <taxon>Cryptomonadales</taxon>
        <taxon>Cryptomonadaceae</taxon>
        <taxon>Cryptomonas</taxon>
    </lineage>
</organism>
<feature type="transmembrane region" description="Helical" evidence="6">
    <location>
        <begin position="170"/>
        <end position="192"/>
    </location>
</feature>
<feature type="transmembrane region" description="Helical" evidence="6">
    <location>
        <begin position="198"/>
        <end position="220"/>
    </location>
</feature>
<comment type="subcellular location">
    <subcellularLocation>
        <location evidence="1">Cell membrane</location>
        <topology evidence="1">Multi-pass membrane protein</topology>
    </subcellularLocation>
</comment>
<keyword evidence="3 6" id="KW-0812">Transmembrane</keyword>
<dbReference type="InterPro" id="IPR015414">
    <property type="entry name" value="TMEM64"/>
</dbReference>
<accession>A0A7S0QL54</accession>
<feature type="transmembrane region" description="Helical" evidence="6">
    <location>
        <begin position="114"/>
        <end position="136"/>
    </location>
</feature>
<evidence type="ECO:0000313" key="8">
    <source>
        <dbReference type="EMBL" id="CAD8636668.1"/>
    </source>
</evidence>
<dbReference type="InterPro" id="IPR032816">
    <property type="entry name" value="VTT_dom"/>
</dbReference>
<proteinExistence type="predicted"/>
<dbReference type="Pfam" id="PF09335">
    <property type="entry name" value="VTT_dom"/>
    <property type="match status" value="1"/>
</dbReference>
<protein>
    <recommendedName>
        <fullName evidence="7">VTT domain-containing protein</fullName>
    </recommendedName>
</protein>
<dbReference type="PANTHER" id="PTHR12677:SF59">
    <property type="entry name" value="GOLGI APPARATUS MEMBRANE PROTEIN TVP38-RELATED"/>
    <property type="match status" value="1"/>
</dbReference>
<evidence type="ECO:0000256" key="4">
    <source>
        <dbReference type="ARBA" id="ARBA00022989"/>
    </source>
</evidence>
<name>A0A7S0QL54_9CRYP</name>
<dbReference type="GO" id="GO:0005886">
    <property type="term" value="C:plasma membrane"/>
    <property type="evidence" value="ECO:0007669"/>
    <property type="project" value="UniProtKB-SubCell"/>
</dbReference>
<dbReference type="EMBL" id="HBEZ01025980">
    <property type="protein sequence ID" value="CAD8636668.1"/>
    <property type="molecule type" value="Transcribed_RNA"/>
</dbReference>
<feature type="transmembrane region" description="Helical" evidence="6">
    <location>
        <begin position="232"/>
        <end position="251"/>
    </location>
</feature>
<feature type="transmembrane region" description="Helical" evidence="6">
    <location>
        <begin position="40"/>
        <end position="59"/>
    </location>
</feature>